<dbReference type="Proteomes" id="UP000504621">
    <property type="component" value="Unplaced"/>
</dbReference>
<feature type="compositionally biased region" description="Low complexity" evidence="1">
    <location>
        <begin position="84"/>
        <end position="94"/>
    </location>
</feature>
<feature type="region of interest" description="Disordered" evidence="1">
    <location>
        <begin position="53"/>
        <end position="118"/>
    </location>
</feature>
<feature type="compositionally biased region" description="Basic and acidic residues" evidence="1">
    <location>
        <begin position="60"/>
        <end position="70"/>
    </location>
</feature>
<dbReference type="GeneID" id="110428549"/>
<name>A0A6J1BP75_9ROSI</name>
<evidence type="ECO:0000256" key="1">
    <source>
        <dbReference type="SAM" id="MobiDB-lite"/>
    </source>
</evidence>
<dbReference type="RefSeq" id="XP_021300084.1">
    <property type="nucleotide sequence ID" value="XM_021444409.1"/>
</dbReference>
<proteinExistence type="predicted"/>
<gene>
    <name evidence="3" type="primary">LOC110428549</name>
</gene>
<evidence type="ECO:0000313" key="2">
    <source>
        <dbReference type="Proteomes" id="UP000504621"/>
    </source>
</evidence>
<reference evidence="3" key="1">
    <citation type="submission" date="2025-08" db="UniProtKB">
        <authorList>
            <consortium name="RefSeq"/>
        </authorList>
    </citation>
    <scope>IDENTIFICATION</scope>
    <source>
        <tissue evidence="3">Leaf</tissue>
    </source>
</reference>
<accession>A0A6J1BP75</accession>
<feature type="compositionally biased region" description="Polar residues" evidence="1">
    <location>
        <begin position="101"/>
        <end position="118"/>
    </location>
</feature>
<evidence type="ECO:0000313" key="3">
    <source>
        <dbReference type="RefSeq" id="XP_021300084.1"/>
    </source>
</evidence>
<protein>
    <submittedName>
        <fullName evidence="3">Uncharacterized protein LOC110428549</fullName>
    </submittedName>
</protein>
<dbReference type="AlphaFoldDB" id="A0A6J1BP75"/>
<keyword evidence="2" id="KW-1185">Reference proteome</keyword>
<sequence>MSRNSSITYSNGQDRLIMKRVLLILFFLGWLLLHCQANGRRFLLGVKIEKTGNQVASDDEPGKSGTDEKPVTALVPTIDTKSDNGTSSKSNTRNSNKDESNNGYGTFGNPSGSSTGRV</sequence>
<organism evidence="2 3">
    <name type="scientific">Herrania umbratica</name>
    <dbReference type="NCBI Taxonomy" id="108875"/>
    <lineage>
        <taxon>Eukaryota</taxon>
        <taxon>Viridiplantae</taxon>
        <taxon>Streptophyta</taxon>
        <taxon>Embryophyta</taxon>
        <taxon>Tracheophyta</taxon>
        <taxon>Spermatophyta</taxon>
        <taxon>Magnoliopsida</taxon>
        <taxon>eudicotyledons</taxon>
        <taxon>Gunneridae</taxon>
        <taxon>Pentapetalae</taxon>
        <taxon>rosids</taxon>
        <taxon>malvids</taxon>
        <taxon>Malvales</taxon>
        <taxon>Malvaceae</taxon>
        <taxon>Byttnerioideae</taxon>
        <taxon>Herrania</taxon>
    </lineage>
</organism>